<organism evidence="8 9">
    <name type="scientific">Arenibacter antarcticus</name>
    <dbReference type="NCBI Taxonomy" id="2040469"/>
    <lineage>
        <taxon>Bacteria</taxon>
        <taxon>Pseudomonadati</taxon>
        <taxon>Bacteroidota</taxon>
        <taxon>Flavobacteriia</taxon>
        <taxon>Flavobacteriales</taxon>
        <taxon>Flavobacteriaceae</taxon>
        <taxon>Arenibacter</taxon>
    </lineage>
</organism>
<comment type="caution">
    <text evidence="8">The sequence shown here is derived from an EMBL/GenBank/DDBJ whole genome shotgun (WGS) entry which is preliminary data.</text>
</comment>
<comment type="similarity">
    <text evidence="2">Belongs to the sulfatase family.</text>
</comment>
<name>A0ABW5VHI2_9FLAO</name>
<keyword evidence="9" id="KW-1185">Reference proteome</keyword>
<feature type="domain" description="Sulfatase N-terminal" evidence="7">
    <location>
        <begin position="4"/>
        <end position="355"/>
    </location>
</feature>
<keyword evidence="4" id="KW-0732">Signal</keyword>
<keyword evidence="6" id="KW-0106">Calcium</keyword>
<evidence type="ECO:0000256" key="3">
    <source>
        <dbReference type="ARBA" id="ARBA00022723"/>
    </source>
</evidence>
<dbReference type="SUPFAM" id="SSF53649">
    <property type="entry name" value="Alkaline phosphatase-like"/>
    <property type="match status" value="1"/>
</dbReference>
<dbReference type="InterPro" id="IPR017850">
    <property type="entry name" value="Alkaline_phosphatase_core_sf"/>
</dbReference>
<protein>
    <submittedName>
        <fullName evidence="8">Sulfatase</fullName>
    </submittedName>
</protein>
<keyword evidence="3" id="KW-0479">Metal-binding</keyword>
<evidence type="ECO:0000313" key="9">
    <source>
        <dbReference type="Proteomes" id="UP001597532"/>
    </source>
</evidence>
<dbReference type="CDD" id="cd16030">
    <property type="entry name" value="iduronate-2-sulfatase"/>
    <property type="match status" value="1"/>
</dbReference>
<accession>A0ABW5VHI2</accession>
<evidence type="ECO:0000256" key="1">
    <source>
        <dbReference type="ARBA" id="ARBA00001913"/>
    </source>
</evidence>
<dbReference type="PANTHER" id="PTHR45953:SF1">
    <property type="entry name" value="IDURONATE 2-SULFATASE"/>
    <property type="match status" value="1"/>
</dbReference>
<evidence type="ECO:0000313" key="8">
    <source>
        <dbReference type="EMBL" id="MFD2790771.1"/>
    </source>
</evidence>
<dbReference type="Gene3D" id="3.40.720.10">
    <property type="entry name" value="Alkaline Phosphatase, subunit A"/>
    <property type="match status" value="1"/>
</dbReference>
<dbReference type="InterPro" id="IPR035874">
    <property type="entry name" value="IDS"/>
</dbReference>
<comment type="cofactor">
    <cofactor evidence="1">
        <name>Ca(2+)</name>
        <dbReference type="ChEBI" id="CHEBI:29108"/>
    </cofactor>
</comment>
<reference evidence="9" key="1">
    <citation type="journal article" date="2019" name="Int. J. Syst. Evol. Microbiol.">
        <title>The Global Catalogue of Microorganisms (GCM) 10K type strain sequencing project: providing services to taxonomists for standard genome sequencing and annotation.</title>
        <authorList>
            <consortium name="The Broad Institute Genomics Platform"/>
            <consortium name="The Broad Institute Genome Sequencing Center for Infectious Disease"/>
            <person name="Wu L."/>
            <person name="Ma J."/>
        </authorList>
    </citation>
    <scope>NUCLEOTIDE SEQUENCE [LARGE SCALE GENOMIC DNA]</scope>
    <source>
        <strain evidence="9">KCTC 52924</strain>
    </source>
</reference>
<evidence type="ECO:0000256" key="5">
    <source>
        <dbReference type="ARBA" id="ARBA00022801"/>
    </source>
</evidence>
<sequence length="458" mass="52319">MARPNVLFVVFDDLNDWEGSMFGHPQSITPNIDRLAAKGILFSNAHSAGTMCCPSRTSVITGLRPSRTGVYKNTDTPLDLYKSERTLNKHFKENGYFVAGAGKILHKFHYEENDWDEFADNYKDKSIVGKAENPEKRNITKVSGSLAWGPFSSPDSLTFDGKTVDWVRERINRNHDKPFFLACGIYRPHIPWFVPEKYFELHPLEEVNLPLIKENDLDDVPLSAKNIAYSTTNFGDDNDLHNTSVNSEHETIKKRDQWPDAVRAYLAAVSYADAQFGRLLDELENSQYADNTIVVLWSDHGWHLGEKEHWRKATLWEEVTRVPLIIYDPKNAAKDECEQAVSLIDIYPTLIELCGLPQIDKLEGESLVPLLIDPKAKKTSPAISSLTPSFHSIRDNRFRYTSYGNGEEELYDHETDPQEWINVADDIHYSAIKERLKTFIPKNATQPTKGIYNKLNQK</sequence>
<dbReference type="Proteomes" id="UP001597532">
    <property type="component" value="Unassembled WGS sequence"/>
</dbReference>
<evidence type="ECO:0000256" key="2">
    <source>
        <dbReference type="ARBA" id="ARBA00008779"/>
    </source>
</evidence>
<gene>
    <name evidence="8" type="ORF">ACFS1K_13435</name>
</gene>
<dbReference type="PANTHER" id="PTHR45953">
    <property type="entry name" value="IDURONATE 2-SULFATASE"/>
    <property type="match status" value="1"/>
</dbReference>
<evidence type="ECO:0000256" key="6">
    <source>
        <dbReference type="ARBA" id="ARBA00022837"/>
    </source>
</evidence>
<dbReference type="InterPro" id="IPR000917">
    <property type="entry name" value="Sulfatase_N"/>
</dbReference>
<dbReference type="EMBL" id="JBHUOK010000030">
    <property type="protein sequence ID" value="MFD2790771.1"/>
    <property type="molecule type" value="Genomic_DNA"/>
</dbReference>
<dbReference type="RefSeq" id="WP_251806530.1">
    <property type="nucleotide sequence ID" value="NZ_CP166679.1"/>
</dbReference>
<keyword evidence="5" id="KW-0378">Hydrolase</keyword>
<evidence type="ECO:0000259" key="7">
    <source>
        <dbReference type="Pfam" id="PF00884"/>
    </source>
</evidence>
<evidence type="ECO:0000256" key="4">
    <source>
        <dbReference type="ARBA" id="ARBA00022729"/>
    </source>
</evidence>
<proteinExistence type="inferred from homology"/>
<dbReference type="Pfam" id="PF00884">
    <property type="entry name" value="Sulfatase"/>
    <property type="match status" value="1"/>
</dbReference>